<dbReference type="RefSeq" id="WP_279929638.1">
    <property type="nucleotide sequence ID" value="NZ_JARWBG010000022.1"/>
</dbReference>
<evidence type="ECO:0000256" key="3">
    <source>
        <dbReference type="SAM" id="SignalP"/>
    </source>
</evidence>
<protein>
    <submittedName>
        <fullName evidence="5">L,D-transpeptidase family protein</fullName>
    </submittedName>
</protein>
<reference evidence="5 6" key="1">
    <citation type="submission" date="2023-04" db="EMBL/GenBank/DDBJ databases">
        <title>Streptomyces chengmaiensis sp. nov. isolated from the stem of mangrove plant in Hainan.</title>
        <authorList>
            <person name="Huang X."/>
            <person name="Zhou S."/>
            <person name="Chu X."/>
            <person name="Xie Y."/>
            <person name="Lin Y."/>
        </authorList>
    </citation>
    <scope>NUCLEOTIDE SEQUENCE [LARGE SCALE GENOMIC DNA]</scope>
    <source>
        <strain evidence="5 6">HNM0663</strain>
    </source>
</reference>
<feature type="domain" description="L,D-TPase catalytic" evidence="4">
    <location>
        <begin position="119"/>
        <end position="282"/>
    </location>
</feature>
<feature type="active site" description="Nucleophile" evidence="1">
    <location>
        <position position="257"/>
    </location>
</feature>
<evidence type="ECO:0000313" key="5">
    <source>
        <dbReference type="EMBL" id="MDH2390957.1"/>
    </source>
</evidence>
<feature type="chain" id="PRO_5046665110" evidence="3">
    <location>
        <begin position="27"/>
        <end position="290"/>
    </location>
</feature>
<keyword evidence="1" id="KW-0133">Cell shape</keyword>
<dbReference type="EMBL" id="JARWBG010000022">
    <property type="protein sequence ID" value="MDH2390957.1"/>
    <property type="molecule type" value="Genomic_DNA"/>
</dbReference>
<comment type="pathway">
    <text evidence="1">Cell wall biogenesis; peptidoglycan biosynthesis.</text>
</comment>
<dbReference type="Proteomes" id="UP001223144">
    <property type="component" value="Unassembled WGS sequence"/>
</dbReference>
<feature type="active site" description="Proton donor/acceptor" evidence="1">
    <location>
        <position position="247"/>
    </location>
</feature>
<proteinExistence type="predicted"/>
<feature type="signal peptide" evidence="3">
    <location>
        <begin position="1"/>
        <end position="26"/>
    </location>
</feature>
<keyword evidence="1" id="KW-0961">Cell wall biogenesis/degradation</keyword>
<dbReference type="PROSITE" id="PS51257">
    <property type="entry name" value="PROKAR_LIPOPROTEIN"/>
    <property type="match status" value="1"/>
</dbReference>
<dbReference type="Pfam" id="PF03734">
    <property type="entry name" value="YkuD"/>
    <property type="match status" value="1"/>
</dbReference>
<dbReference type="PANTHER" id="PTHR38589">
    <property type="entry name" value="BLR0621 PROTEIN"/>
    <property type="match status" value="1"/>
</dbReference>
<feature type="compositionally biased region" description="Basic and acidic residues" evidence="2">
    <location>
        <begin position="66"/>
        <end position="81"/>
    </location>
</feature>
<gene>
    <name evidence="5" type="ORF">QCN29_19610</name>
</gene>
<accession>A0ABT6HQG3</accession>
<evidence type="ECO:0000259" key="4">
    <source>
        <dbReference type="PROSITE" id="PS52029"/>
    </source>
</evidence>
<keyword evidence="1" id="KW-0573">Peptidoglycan synthesis</keyword>
<evidence type="ECO:0000256" key="2">
    <source>
        <dbReference type="SAM" id="MobiDB-lite"/>
    </source>
</evidence>
<feature type="compositionally biased region" description="Gly residues" evidence="2">
    <location>
        <begin position="47"/>
        <end position="56"/>
    </location>
</feature>
<dbReference type="InterPro" id="IPR005490">
    <property type="entry name" value="LD_TPept_cat_dom"/>
</dbReference>
<sequence>MSSSLGRLRLAAPAALVSLAAAGLLAGCTGGSGPASPKVETDVGVADGKGGGGGHAGRSAPGPGIRHGEGDGRDGDGREGDGRDDDGRDDDGRKGEIPFLGPATRAEIPSGTAQAVLVAGDSPDANRVDVVLYERDPESGWKPVSGVWPAHNGLKGWTRDHREGDLRSPVGVFGLTDAGGRLPDPGTRLPYDRDDTFTVSGTGFEGEPLAGSFDYVVAINYNRKPGATPLDWTRPLGEERGGGIWIHVDHGGPTQGCVSLQRERMRELLRWLDPDKQPVVVMGDKASLGR</sequence>
<evidence type="ECO:0000256" key="1">
    <source>
        <dbReference type="PROSITE-ProRule" id="PRU01373"/>
    </source>
</evidence>
<evidence type="ECO:0000313" key="6">
    <source>
        <dbReference type="Proteomes" id="UP001223144"/>
    </source>
</evidence>
<dbReference type="PANTHER" id="PTHR38589:SF1">
    <property type="entry name" value="BLR0621 PROTEIN"/>
    <property type="match status" value="1"/>
</dbReference>
<comment type="caution">
    <text evidence="5">The sequence shown here is derived from an EMBL/GenBank/DDBJ whole genome shotgun (WGS) entry which is preliminary data.</text>
</comment>
<dbReference type="PROSITE" id="PS52029">
    <property type="entry name" value="LD_TPASE"/>
    <property type="match status" value="1"/>
</dbReference>
<feature type="region of interest" description="Disordered" evidence="2">
    <location>
        <begin position="28"/>
        <end position="108"/>
    </location>
</feature>
<keyword evidence="6" id="KW-1185">Reference proteome</keyword>
<organism evidence="5 6">
    <name type="scientific">Streptomyces chengmaiensis</name>
    <dbReference type="NCBI Taxonomy" id="3040919"/>
    <lineage>
        <taxon>Bacteria</taxon>
        <taxon>Bacillati</taxon>
        <taxon>Actinomycetota</taxon>
        <taxon>Actinomycetes</taxon>
        <taxon>Kitasatosporales</taxon>
        <taxon>Streptomycetaceae</taxon>
        <taxon>Streptomyces</taxon>
    </lineage>
</organism>
<keyword evidence="3" id="KW-0732">Signal</keyword>
<name>A0ABT6HQG3_9ACTN</name>